<evidence type="ECO:0000256" key="3">
    <source>
        <dbReference type="ARBA" id="ARBA00022750"/>
    </source>
</evidence>
<dbReference type="PANTHER" id="PTHR47966:SF2">
    <property type="entry name" value="ASPERGILLOPEPSIN-1-RELATED"/>
    <property type="match status" value="1"/>
</dbReference>
<dbReference type="InterPro" id="IPR033121">
    <property type="entry name" value="PEPTIDASE_A1"/>
</dbReference>
<dbReference type="PROSITE" id="PS51767">
    <property type="entry name" value="PEPTIDASE_A1"/>
    <property type="match status" value="1"/>
</dbReference>
<protein>
    <recommendedName>
        <fullName evidence="9">Peptidase A1 domain-containing protein</fullName>
    </recommendedName>
</protein>
<evidence type="ECO:0000256" key="6">
    <source>
        <dbReference type="PIRSR" id="PIRSR601461-2"/>
    </source>
</evidence>
<reference evidence="10" key="1">
    <citation type="journal article" date="2016" name="Genome Announc.">
        <title>Genome Sequence of Ustilaginoidea virens IPU010, a Rice Pathogenic Fungus Causing False Smut.</title>
        <authorList>
            <person name="Kumagai T."/>
            <person name="Ishii T."/>
            <person name="Terai G."/>
            <person name="Umemura M."/>
            <person name="Machida M."/>
            <person name="Asai K."/>
        </authorList>
    </citation>
    <scope>NUCLEOTIDE SEQUENCE [LARGE SCALE GENOMIC DNA]</scope>
    <source>
        <strain evidence="10">IPU010</strain>
    </source>
</reference>
<accession>A0A063BRW5</accession>
<dbReference type="PRINTS" id="PR00792">
    <property type="entry name" value="PEPSIN"/>
</dbReference>
<sequence length="408" mass="42933">MPTFGSFLVSLVAASSLVAAAPATSSTDHDGVSVAARRNEHFRPDGPAALARAYRKFGKPLPLDLARAVSRSHRQRTSTGSVVASSPHNYDVEYLAPVQIGTPAQTLPLNFDTGSSDLWVFSTLTPPSEVNGQKLYDPSKSSSSHLMDGESWNIVYGDGSSSGGSVYSDVVSIGGLAVQGQAVEVALQVSQQLTNDSSSSGLVGLAFSSINTVTPDQQNTFFANAMPNLNLPLFTADLNHHADGTYNFGFIDKSHYTGSITYTPVDNSQGFWGWTSTGYAVGSDRFRKTSISGIADTGTTLLLLPDSIVKAYYAKVPGAGYNATAGGYSFNCSASLPTFKFGVEKSAITIPGSFFNFATLEGSHNCYGGLQSSDGIGINVFGDIALKAAFVVFDGGKTRLGWASKRVT</sequence>
<keyword evidence="4 7" id="KW-0378">Hydrolase</keyword>
<dbReference type="FunFam" id="2.40.70.10:FF:000026">
    <property type="entry name" value="Endothiapepsin"/>
    <property type="match status" value="1"/>
</dbReference>
<dbReference type="GeneID" id="66063608"/>
<keyword evidence="8" id="KW-0732">Signal</keyword>
<feature type="disulfide bond" evidence="6">
    <location>
        <begin position="332"/>
        <end position="366"/>
    </location>
</feature>
<dbReference type="Gene3D" id="2.40.70.10">
    <property type="entry name" value="Acid Proteases"/>
    <property type="match status" value="2"/>
</dbReference>
<organism evidence="10 13">
    <name type="scientific">Ustilaginoidea virens</name>
    <name type="common">Rice false smut fungus</name>
    <name type="synonym">Villosiclava virens</name>
    <dbReference type="NCBI Taxonomy" id="1159556"/>
    <lineage>
        <taxon>Eukaryota</taxon>
        <taxon>Fungi</taxon>
        <taxon>Dikarya</taxon>
        <taxon>Ascomycota</taxon>
        <taxon>Pezizomycotina</taxon>
        <taxon>Sordariomycetes</taxon>
        <taxon>Hypocreomycetidae</taxon>
        <taxon>Hypocreales</taxon>
        <taxon>Clavicipitaceae</taxon>
        <taxon>Ustilaginoidea</taxon>
    </lineage>
</organism>
<keyword evidence="2 7" id="KW-0645">Protease</keyword>
<feature type="active site" evidence="5">
    <location>
        <position position="112"/>
    </location>
</feature>
<dbReference type="HOGENOM" id="CLU_013253_0_1_1"/>
<evidence type="ECO:0000256" key="7">
    <source>
        <dbReference type="RuleBase" id="RU000454"/>
    </source>
</evidence>
<dbReference type="SUPFAM" id="SSF50630">
    <property type="entry name" value="Acid proteases"/>
    <property type="match status" value="1"/>
</dbReference>
<evidence type="ECO:0000313" key="11">
    <source>
        <dbReference type="EMBL" id="QUC18589.1"/>
    </source>
</evidence>
<comment type="similarity">
    <text evidence="1 7">Belongs to the peptidase A1 family.</text>
</comment>
<feature type="domain" description="Peptidase A1" evidence="9">
    <location>
        <begin position="94"/>
        <end position="403"/>
    </location>
</feature>
<dbReference type="CDD" id="cd06097">
    <property type="entry name" value="Aspergillopepsin_like"/>
    <property type="match status" value="1"/>
</dbReference>
<reference evidence="13" key="2">
    <citation type="journal article" date="2016" name="Genome Announc.">
        <title>Genome sequence of Ustilaginoidea virens IPU010, a rice pathogenic fungus causing false smut.</title>
        <authorList>
            <person name="Kumagai T."/>
            <person name="Ishii T."/>
            <person name="Terai G."/>
            <person name="Umemura M."/>
            <person name="Machida M."/>
            <person name="Asai K."/>
        </authorList>
    </citation>
    <scope>NUCLEOTIDE SEQUENCE [LARGE SCALE GENOMIC DNA]</scope>
    <source>
        <strain evidence="13">IPU010</strain>
    </source>
</reference>
<dbReference type="GO" id="GO:0006508">
    <property type="term" value="P:proteolysis"/>
    <property type="evidence" value="ECO:0007669"/>
    <property type="project" value="UniProtKB-KW"/>
</dbReference>
<feature type="chain" id="PRO_5008195931" description="Peptidase A1 domain-containing protein" evidence="8">
    <location>
        <begin position="21"/>
        <end position="408"/>
    </location>
</feature>
<evidence type="ECO:0000256" key="1">
    <source>
        <dbReference type="ARBA" id="ARBA00007447"/>
    </source>
</evidence>
<dbReference type="RefSeq" id="XP_042996262.1">
    <property type="nucleotide sequence ID" value="XM_043140328.1"/>
</dbReference>
<keyword evidence="6" id="KW-1015">Disulfide bond</keyword>
<dbReference type="PROSITE" id="PS00141">
    <property type="entry name" value="ASP_PROTEASE"/>
    <property type="match status" value="1"/>
</dbReference>
<dbReference type="FunFam" id="2.40.70.10:FF:000024">
    <property type="entry name" value="Endothiapepsin"/>
    <property type="match status" value="1"/>
</dbReference>
<evidence type="ECO:0000256" key="2">
    <source>
        <dbReference type="ARBA" id="ARBA00022670"/>
    </source>
</evidence>
<feature type="signal peptide" evidence="8">
    <location>
        <begin position="1"/>
        <end position="20"/>
    </location>
</feature>
<dbReference type="Proteomes" id="UP000027002">
    <property type="component" value="Chromosome 2"/>
</dbReference>
<dbReference type="PANTHER" id="PTHR47966">
    <property type="entry name" value="BETA-SITE APP-CLEAVING ENZYME, ISOFORM A-RELATED"/>
    <property type="match status" value="1"/>
</dbReference>
<dbReference type="KEGG" id="uvi:66063608"/>
<keyword evidence="3 7" id="KW-0064">Aspartyl protease</keyword>
<dbReference type="InterPro" id="IPR034163">
    <property type="entry name" value="Aspergillopepsin-like_cat_dom"/>
</dbReference>
<dbReference type="OrthoDB" id="2747330at2759"/>
<dbReference type="InterPro" id="IPR001461">
    <property type="entry name" value="Aspartic_peptidase_A1"/>
</dbReference>
<reference evidence="11" key="3">
    <citation type="submission" date="2020-03" db="EMBL/GenBank/DDBJ databases">
        <title>A mixture of massive structural variations and highly conserved coding sequences in Ustilaginoidea virens genome.</title>
        <authorList>
            <person name="Zhang K."/>
            <person name="Zhao Z."/>
            <person name="Zhang Z."/>
            <person name="Li Y."/>
            <person name="Hsiang T."/>
            <person name="Sun W."/>
        </authorList>
    </citation>
    <scope>NUCLEOTIDE SEQUENCE</scope>
    <source>
        <strain evidence="11">UV-8b</strain>
    </source>
</reference>
<evidence type="ECO:0000313" key="10">
    <source>
        <dbReference type="EMBL" id="GAO18409.1"/>
    </source>
</evidence>
<name>A0A063BRW5_USTVR</name>
<evidence type="ECO:0000256" key="4">
    <source>
        <dbReference type="ARBA" id="ARBA00022801"/>
    </source>
</evidence>
<evidence type="ECO:0000256" key="8">
    <source>
        <dbReference type="SAM" id="SignalP"/>
    </source>
</evidence>
<evidence type="ECO:0000313" key="13">
    <source>
        <dbReference type="Proteomes" id="UP000054053"/>
    </source>
</evidence>
<dbReference type="EMBL" id="BBTG02000030">
    <property type="protein sequence ID" value="GAO18409.1"/>
    <property type="molecule type" value="Genomic_DNA"/>
</dbReference>
<dbReference type="InterPro" id="IPR021109">
    <property type="entry name" value="Peptidase_aspartic_dom_sf"/>
</dbReference>
<feature type="active site" evidence="5">
    <location>
        <position position="296"/>
    </location>
</feature>
<dbReference type="STRING" id="1159556.A0A063BRW5"/>
<evidence type="ECO:0000256" key="5">
    <source>
        <dbReference type="PIRSR" id="PIRSR601461-1"/>
    </source>
</evidence>
<dbReference type="GO" id="GO:0004190">
    <property type="term" value="F:aspartic-type endopeptidase activity"/>
    <property type="evidence" value="ECO:0007669"/>
    <property type="project" value="UniProtKB-KW"/>
</dbReference>
<gene>
    <name evidence="11" type="ORF">UV8b_02830</name>
    <name evidence="10" type="ORF">UVI_02046770</name>
</gene>
<dbReference type="AlphaFoldDB" id="A0A063BRW5"/>
<proteinExistence type="inferred from homology"/>
<dbReference type="EMBL" id="CP072754">
    <property type="protein sequence ID" value="QUC18589.1"/>
    <property type="molecule type" value="Genomic_DNA"/>
</dbReference>
<evidence type="ECO:0000259" key="9">
    <source>
        <dbReference type="PROSITE" id="PS51767"/>
    </source>
</evidence>
<dbReference type="MEROPS" id="A01.017"/>
<dbReference type="Pfam" id="PF00026">
    <property type="entry name" value="Asp"/>
    <property type="match status" value="1"/>
</dbReference>
<evidence type="ECO:0000313" key="12">
    <source>
        <dbReference type="Proteomes" id="UP000027002"/>
    </source>
</evidence>
<keyword evidence="12" id="KW-1185">Reference proteome</keyword>
<dbReference type="InterPro" id="IPR001969">
    <property type="entry name" value="Aspartic_peptidase_AS"/>
</dbReference>
<dbReference type="Proteomes" id="UP000054053">
    <property type="component" value="Unassembled WGS sequence"/>
</dbReference>